<keyword evidence="2" id="KW-1185">Reference proteome</keyword>
<proteinExistence type="predicted"/>
<sequence>MDTNGNCSHPIRLTLRIHTLLESKTNEVVWNTVSAQILTLPANFVATSIGRSAIPSILLWPVCCPGEANRQHPPHCLVPQFQRPLTCLQSAPPLDLLQHSFSPSPRPFLSQLNPPQFTCFDFASSPGSFSLPVSFFSFSVDDHSKV</sequence>
<protein>
    <submittedName>
        <fullName evidence="1">Uncharacterized protein</fullName>
    </submittedName>
</protein>
<comment type="caution">
    <text evidence="1">The sequence shown here is derived from an EMBL/GenBank/DDBJ whole genome shotgun (WGS) entry which is preliminary data.</text>
</comment>
<gene>
    <name evidence="1" type="ORF">PXEA_LOCUS33512</name>
</gene>
<name>A0A448XM77_9PLAT</name>
<evidence type="ECO:0000313" key="1">
    <source>
        <dbReference type="EMBL" id="VEL40072.1"/>
    </source>
</evidence>
<reference evidence="1" key="1">
    <citation type="submission" date="2018-11" db="EMBL/GenBank/DDBJ databases">
        <authorList>
            <consortium name="Pathogen Informatics"/>
        </authorList>
    </citation>
    <scope>NUCLEOTIDE SEQUENCE</scope>
</reference>
<evidence type="ECO:0000313" key="2">
    <source>
        <dbReference type="Proteomes" id="UP000784294"/>
    </source>
</evidence>
<dbReference type="Proteomes" id="UP000784294">
    <property type="component" value="Unassembled WGS sequence"/>
</dbReference>
<dbReference type="EMBL" id="CAAALY010263576">
    <property type="protein sequence ID" value="VEL40072.1"/>
    <property type="molecule type" value="Genomic_DNA"/>
</dbReference>
<organism evidence="1 2">
    <name type="scientific">Protopolystoma xenopodis</name>
    <dbReference type="NCBI Taxonomy" id="117903"/>
    <lineage>
        <taxon>Eukaryota</taxon>
        <taxon>Metazoa</taxon>
        <taxon>Spiralia</taxon>
        <taxon>Lophotrochozoa</taxon>
        <taxon>Platyhelminthes</taxon>
        <taxon>Monogenea</taxon>
        <taxon>Polyopisthocotylea</taxon>
        <taxon>Polystomatidea</taxon>
        <taxon>Polystomatidae</taxon>
        <taxon>Protopolystoma</taxon>
    </lineage>
</organism>
<dbReference type="AlphaFoldDB" id="A0A448XM77"/>
<accession>A0A448XM77</accession>